<gene>
    <name evidence="5" type="ORF">SAMN04490182_4649</name>
</gene>
<keyword evidence="1" id="KW-0805">Transcription regulation</keyword>
<feature type="domain" description="HTH luxR-type" evidence="4">
    <location>
        <begin position="180"/>
        <end position="245"/>
    </location>
</feature>
<dbReference type="PROSITE" id="PS50043">
    <property type="entry name" value="HTH_LUXR_2"/>
    <property type="match status" value="1"/>
</dbReference>
<name>A0ABY0UZT9_PSECE</name>
<dbReference type="CDD" id="cd06170">
    <property type="entry name" value="LuxR_C_like"/>
    <property type="match status" value="1"/>
</dbReference>
<evidence type="ECO:0000259" key="4">
    <source>
        <dbReference type="PROSITE" id="PS50043"/>
    </source>
</evidence>
<dbReference type="Proteomes" id="UP000199576">
    <property type="component" value="Chromosome I"/>
</dbReference>
<dbReference type="InterPro" id="IPR016032">
    <property type="entry name" value="Sig_transdc_resp-reg_C-effctor"/>
</dbReference>
<organism evidence="5 6">
    <name type="scientific">Pseudomonas cedrina</name>
    <dbReference type="NCBI Taxonomy" id="651740"/>
    <lineage>
        <taxon>Bacteria</taxon>
        <taxon>Pseudomonadati</taxon>
        <taxon>Pseudomonadota</taxon>
        <taxon>Gammaproteobacteria</taxon>
        <taxon>Pseudomonadales</taxon>
        <taxon>Pseudomonadaceae</taxon>
        <taxon>Pseudomonas</taxon>
    </lineage>
</organism>
<evidence type="ECO:0000313" key="6">
    <source>
        <dbReference type="Proteomes" id="UP000199576"/>
    </source>
</evidence>
<dbReference type="InterPro" id="IPR036388">
    <property type="entry name" value="WH-like_DNA-bd_sf"/>
</dbReference>
<protein>
    <submittedName>
        <fullName evidence="5">LuxR family transcriptional regulator</fullName>
    </submittedName>
</protein>
<dbReference type="PROSITE" id="PS00622">
    <property type="entry name" value="HTH_LUXR_1"/>
    <property type="match status" value="1"/>
</dbReference>
<sequence length="247" mass="27854">MAWYGEYSMIHWLNTQHLQHKEEDGLTEVFDMVITKTYELGFRHCCVKMSSNQSKDNAHPVVLTNYPNEWETVYEKAEFFRIDPVVKYCQDNVLPLVWQEGIFKCVPALWSLALTLGVHNALTFTVHDPRGVISMLTLSRSKGAVTPEELYEKAGLALWLCHLVHEALAHKHADKPHVRSASPGSTLTARETEILKWTADGKTANEIGMIISITPRTVGFHISSILRKLGVNNKIAAVLRASKMGLF</sequence>
<dbReference type="PRINTS" id="PR00038">
    <property type="entry name" value="HTHLUXR"/>
</dbReference>
<dbReference type="PANTHER" id="PTHR44688">
    <property type="entry name" value="DNA-BINDING TRANSCRIPTIONAL ACTIVATOR DEVR_DOSR"/>
    <property type="match status" value="1"/>
</dbReference>
<dbReference type="Gene3D" id="1.10.10.10">
    <property type="entry name" value="Winged helix-like DNA-binding domain superfamily/Winged helix DNA-binding domain"/>
    <property type="match status" value="1"/>
</dbReference>
<dbReference type="SUPFAM" id="SSF46894">
    <property type="entry name" value="C-terminal effector domain of the bipartite response regulators"/>
    <property type="match status" value="1"/>
</dbReference>
<dbReference type="InterPro" id="IPR005143">
    <property type="entry name" value="TF_LuxR_autoind-bd_dom"/>
</dbReference>
<accession>A0ABY0UZT9</accession>
<dbReference type="SMART" id="SM00421">
    <property type="entry name" value="HTH_LUXR"/>
    <property type="match status" value="1"/>
</dbReference>
<keyword evidence="6" id="KW-1185">Reference proteome</keyword>
<dbReference type="InterPro" id="IPR000792">
    <property type="entry name" value="Tscrpt_reg_LuxR_C"/>
</dbReference>
<keyword evidence="2" id="KW-0238">DNA-binding</keyword>
<evidence type="ECO:0000256" key="1">
    <source>
        <dbReference type="ARBA" id="ARBA00023015"/>
    </source>
</evidence>
<evidence type="ECO:0000256" key="3">
    <source>
        <dbReference type="ARBA" id="ARBA00023163"/>
    </source>
</evidence>
<dbReference type="Pfam" id="PF00196">
    <property type="entry name" value="GerE"/>
    <property type="match status" value="1"/>
</dbReference>
<dbReference type="InterPro" id="IPR036693">
    <property type="entry name" value="TF_LuxR_autoind-bd_dom_sf"/>
</dbReference>
<evidence type="ECO:0000256" key="2">
    <source>
        <dbReference type="ARBA" id="ARBA00023125"/>
    </source>
</evidence>
<evidence type="ECO:0000313" key="5">
    <source>
        <dbReference type="EMBL" id="SDT43909.1"/>
    </source>
</evidence>
<dbReference type="SUPFAM" id="SSF75516">
    <property type="entry name" value="Pheromone-binding domain of LuxR-like quorum-sensing transcription factors"/>
    <property type="match status" value="1"/>
</dbReference>
<dbReference type="Gene3D" id="3.30.450.80">
    <property type="entry name" value="Transcription factor LuxR-like, autoinducer-binding domain"/>
    <property type="match status" value="1"/>
</dbReference>
<reference evidence="5 6" key="1">
    <citation type="submission" date="2016-10" db="EMBL/GenBank/DDBJ databases">
        <authorList>
            <person name="Varghese N."/>
            <person name="Submissions S."/>
        </authorList>
    </citation>
    <scope>NUCLEOTIDE SEQUENCE [LARGE SCALE GENOMIC DNA]</scope>
    <source>
        <strain evidence="5 6">BS2981</strain>
    </source>
</reference>
<keyword evidence="3" id="KW-0804">Transcription</keyword>
<proteinExistence type="predicted"/>
<dbReference type="PANTHER" id="PTHR44688:SF16">
    <property type="entry name" value="DNA-BINDING TRANSCRIPTIONAL ACTIVATOR DEVR_DOSR"/>
    <property type="match status" value="1"/>
</dbReference>
<dbReference type="Pfam" id="PF03472">
    <property type="entry name" value="Autoind_bind"/>
    <property type="match status" value="1"/>
</dbReference>
<dbReference type="EMBL" id="LT629753">
    <property type="protein sequence ID" value="SDT43909.1"/>
    <property type="molecule type" value="Genomic_DNA"/>
</dbReference>